<keyword evidence="9" id="KW-1185">Reference proteome</keyword>
<dbReference type="Pfam" id="PF04932">
    <property type="entry name" value="Wzy_C"/>
    <property type="match status" value="1"/>
</dbReference>
<evidence type="ECO:0000256" key="4">
    <source>
        <dbReference type="ARBA" id="ARBA00023136"/>
    </source>
</evidence>
<dbReference type="Proteomes" id="UP000503164">
    <property type="component" value="Chromosome"/>
</dbReference>
<sequence>MLVLGAVIGIRSLVRGKLYGGHLLLLLAICIPIAFASSESSPTPFVAAFAFLPALAVDREPMDVRLLILAAVHSLKGIVLLTAFYGASGAIIGACRLDKCSLWGQQLGELGSGNALGVAIAVLVFPIVLIAKRNAWAIIAVVCSGLLVDLCSSRSALIIWIFAAVAALLIRTTERMRTRVRIRLVSAVTSVTALIVAGVAVAPWSPDAFTDRGVLWIRAQEIILENPLLGVGSTFWVRQPPTTALLANYSTHNLALEVVLSTGLLGALALIGAVVLCARRATPDAKIVGLGFAVVWLAGGITEVTSAPGRLYLIPALLPLVLMMLNARGETSPDPVSPELTEQTIRSPQIPSPSSPAVPGSQRARMR</sequence>
<dbReference type="GO" id="GO:0016020">
    <property type="term" value="C:membrane"/>
    <property type="evidence" value="ECO:0007669"/>
    <property type="project" value="UniProtKB-SubCell"/>
</dbReference>
<comment type="subcellular location">
    <subcellularLocation>
        <location evidence="1">Membrane</location>
        <topology evidence="1">Multi-pass membrane protein</topology>
    </subcellularLocation>
</comment>
<accession>A0AAE7CC37</accession>
<feature type="transmembrane region" description="Helical" evidence="6">
    <location>
        <begin position="18"/>
        <end position="36"/>
    </location>
</feature>
<evidence type="ECO:0000256" key="3">
    <source>
        <dbReference type="ARBA" id="ARBA00022989"/>
    </source>
</evidence>
<dbReference type="RefSeq" id="WP_157883516.1">
    <property type="nucleotide sequence ID" value="NZ_CP012573.1"/>
</dbReference>
<gene>
    <name evidence="8" type="ORF">GW570_07760</name>
</gene>
<evidence type="ECO:0000256" key="2">
    <source>
        <dbReference type="ARBA" id="ARBA00022692"/>
    </source>
</evidence>
<feature type="transmembrane region" description="Helical" evidence="6">
    <location>
        <begin position="258"/>
        <end position="278"/>
    </location>
</feature>
<feature type="transmembrane region" description="Helical" evidence="6">
    <location>
        <begin position="66"/>
        <end position="92"/>
    </location>
</feature>
<dbReference type="AlphaFoldDB" id="A0AAE7CC37"/>
<keyword evidence="2 6" id="KW-0812">Transmembrane</keyword>
<feature type="transmembrane region" description="Helical" evidence="6">
    <location>
        <begin position="137"/>
        <end position="170"/>
    </location>
</feature>
<evidence type="ECO:0000259" key="7">
    <source>
        <dbReference type="Pfam" id="PF04932"/>
    </source>
</evidence>
<protein>
    <submittedName>
        <fullName evidence="8">O-antigen ligase family protein</fullName>
    </submittedName>
</protein>
<evidence type="ECO:0000256" key="1">
    <source>
        <dbReference type="ARBA" id="ARBA00004141"/>
    </source>
</evidence>
<feature type="transmembrane region" description="Helical" evidence="6">
    <location>
        <begin position="182"/>
        <end position="204"/>
    </location>
</feature>
<evidence type="ECO:0000256" key="5">
    <source>
        <dbReference type="SAM" id="MobiDB-lite"/>
    </source>
</evidence>
<reference evidence="8 9" key="1">
    <citation type="journal article" date="2020" name="Mol. Plant Pathol.">
        <title>Plasmid composition and the chpG gene determine the virulence level of Clavibacter capsici natural isolates in pepper.</title>
        <authorList>
            <person name="Hwang I.S."/>
            <person name="Lee H.M."/>
            <person name="Oh E.J."/>
            <person name="Lee S."/>
            <person name="Heu S."/>
            <person name="Oh C.S."/>
        </authorList>
    </citation>
    <scope>NUCLEOTIDE SEQUENCE [LARGE SCALE GENOMIC DNA]</scope>
    <source>
        <strain evidence="8 9">1101</strain>
    </source>
</reference>
<feature type="transmembrane region" description="Helical" evidence="6">
    <location>
        <begin position="113"/>
        <end position="131"/>
    </location>
</feature>
<feature type="region of interest" description="Disordered" evidence="5">
    <location>
        <begin position="332"/>
        <end position="367"/>
    </location>
</feature>
<dbReference type="InterPro" id="IPR007016">
    <property type="entry name" value="O-antigen_ligase-rel_domated"/>
</dbReference>
<organism evidence="8 9">
    <name type="scientific">Clavibacter capsici</name>
    <dbReference type="NCBI Taxonomy" id="1874630"/>
    <lineage>
        <taxon>Bacteria</taxon>
        <taxon>Bacillati</taxon>
        <taxon>Actinomycetota</taxon>
        <taxon>Actinomycetes</taxon>
        <taxon>Micrococcales</taxon>
        <taxon>Microbacteriaceae</taxon>
        <taxon>Clavibacter</taxon>
    </lineage>
</organism>
<keyword evidence="8" id="KW-0436">Ligase</keyword>
<feature type="domain" description="O-antigen ligase-related" evidence="7">
    <location>
        <begin position="140"/>
        <end position="271"/>
    </location>
</feature>
<dbReference type="GO" id="GO:0016874">
    <property type="term" value="F:ligase activity"/>
    <property type="evidence" value="ECO:0007669"/>
    <property type="project" value="UniProtKB-KW"/>
</dbReference>
<name>A0AAE7CC37_9MICO</name>
<proteinExistence type="predicted"/>
<evidence type="ECO:0000256" key="6">
    <source>
        <dbReference type="SAM" id="Phobius"/>
    </source>
</evidence>
<evidence type="ECO:0000313" key="8">
    <source>
        <dbReference type="EMBL" id="QIS44984.1"/>
    </source>
</evidence>
<evidence type="ECO:0000313" key="9">
    <source>
        <dbReference type="Proteomes" id="UP000503164"/>
    </source>
</evidence>
<keyword evidence="4 6" id="KW-0472">Membrane</keyword>
<dbReference type="EMBL" id="CP048049">
    <property type="protein sequence ID" value="QIS44984.1"/>
    <property type="molecule type" value="Genomic_DNA"/>
</dbReference>
<keyword evidence="3 6" id="KW-1133">Transmembrane helix</keyword>